<keyword evidence="1" id="KW-0547">Nucleotide-binding</keyword>
<dbReference type="GO" id="GO:0016020">
    <property type="term" value="C:membrane"/>
    <property type="evidence" value="ECO:0007669"/>
    <property type="project" value="TreeGrafter"/>
</dbReference>
<dbReference type="GO" id="GO:0000266">
    <property type="term" value="P:mitochondrial fission"/>
    <property type="evidence" value="ECO:0007669"/>
    <property type="project" value="TreeGrafter"/>
</dbReference>
<feature type="domain" description="Dynamin-type G" evidence="6">
    <location>
        <begin position="36"/>
        <end position="315"/>
    </location>
</feature>
<dbReference type="GO" id="GO:0005525">
    <property type="term" value="F:GTP binding"/>
    <property type="evidence" value="ECO:0007669"/>
    <property type="project" value="InterPro"/>
</dbReference>
<dbReference type="SMART" id="SM00053">
    <property type="entry name" value="DYNc"/>
    <property type="match status" value="1"/>
</dbReference>
<dbReference type="InterPro" id="IPR045063">
    <property type="entry name" value="Dynamin_N"/>
</dbReference>
<feature type="coiled-coil region" evidence="3">
    <location>
        <begin position="665"/>
        <end position="692"/>
    </location>
</feature>
<dbReference type="GO" id="GO:0003924">
    <property type="term" value="F:GTPase activity"/>
    <property type="evidence" value="ECO:0007669"/>
    <property type="project" value="InterPro"/>
</dbReference>
<dbReference type="PANTHER" id="PTHR11566:SF149">
    <property type="entry name" value="GTPASE, PUTATIVE (AFU_ORTHOLOGUE AFUA_6G11890)-RELATED"/>
    <property type="match status" value="1"/>
</dbReference>
<dbReference type="GO" id="GO:0008017">
    <property type="term" value="F:microtubule binding"/>
    <property type="evidence" value="ECO:0007669"/>
    <property type="project" value="TreeGrafter"/>
</dbReference>
<dbReference type="InterPro" id="IPR020850">
    <property type="entry name" value="GED_dom"/>
</dbReference>
<dbReference type="SUPFAM" id="SSF52540">
    <property type="entry name" value="P-loop containing nucleoside triphosphate hydrolases"/>
    <property type="match status" value="1"/>
</dbReference>
<gene>
    <name evidence="7" type="ORF">CSOL1703_00013563</name>
</gene>
<feature type="region of interest" description="Disordered" evidence="4">
    <location>
        <begin position="736"/>
        <end position="780"/>
    </location>
</feature>
<dbReference type="InterPro" id="IPR027417">
    <property type="entry name" value="P-loop_NTPase"/>
</dbReference>
<evidence type="ECO:0000256" key="3">
    <source>
        <dbReference type="SAM" id="Coils"/>
    </source>
</evidence>
<dbReference type="EMBL" id="CABFOC020000031">
    <property type="protein sequence ID" value="CAH0047552.1"/>
    <property type="molecule type" value="Genomic_DNA"/>
</dbReference>
<protein>
    <recommendedName>
        <fullName evidence="9">Interferon-induced GTP-binding protein Mx</fullName>
    </recommendedName>
</protein>
<dbReference type="Gene3D" id="3.40.50.300">
    <property type="entry name" value="P-loop containing nucleotide triphosphate hydrolases"/>
    <property type="match status" value="1"/>
</dbReference>
<evidence type="ECO:0000313" key="8">
    <source>
        <dbReference type="Proteomes" id="UP000775872"/>
    </source>
</evidence>
<dbReference type="InterPro" id="IPR022812">
    <property type="entry name" value="Dynamin"/>
</dbReference>
<evidence type="ECO:0008006" key="9">
    <source>
        <dbReference type="Google" id="ProtNLM"/>
    </source>
</evidence>
<dbReference type="GO" id="GO:0048312">
    <property type="term" value="P:intracellular distribution of mitochondria"/>
    <property type="evidence" value="ECO:0007669"/>
    <property type="project" value="TreeGrafter"/>
</dbReference>
<dbReference type="PANTHER" id="PTHR11566">
    <property type="entry name" value="DYNAMIN"/>
    <property type="match status" value="1"/>
</dbReference>
<dbReference type="InterPro" id="IPR000375">
    <property type="entry name" value="Dynamin_stalk"/>
</dbReference>
<evidence type="ECO:0000256" key="2">
    <source>
        <dbReference type="ARBA" id="ARBA00023134"/>
    </source>
</evidence>
<evidence type="ECO:0000313" key="7">
    <source>
        <dbReference type="EMBL" id="CAH0047552.1"/>
    </source>
</evidence>
<dbReference type="CDD" id="cd08771">
    <property type="entry name" value="DLP_1"/>
    <property type="match status" value="1"/>
</dbReference>
<evidence type="ECO:0000259" key="6">
    <source>
        <dbReference type="PROSITE" id="PS51718"/>
    </source>
</evidence>
<evidence type="ECO:0000256" key="4">
    <source>
        <dbReference type="SAM" id="MobiDB-lite"/>
    </source>
</evidence>
<dbReference type="PRINTS" id="PR00195">
    <property type="entry name" value="DYNAMIN"/>
</dbReference>
<dbReference type="OrthoDB" id="415706at2759"/>
<evidence type="ECO:0000256" key="1">
    <source>
        <dbReference type="ARBA" id="ARBA00022741"/>
    </source>
</evidence>
<keyword evidence="3" id="KW-0175">Coiled coil</keyword>
<keyword evidence="2" id="KW-0342">GTP-binding</keyword>
<comment type="caution">
    <text evidence="7">The sequence shown here is derived from an EMBL/GenBank/DDBJ whole genome shotgun (WGS) entry which is preliminary data.</text>
</comment>
<dbReference type="GO" id="GO:0016559">
    <property type="term" value="P:peroxisome fission"/>
    <property type="evidence" value="ECO:0007669"/>
    <property type="project" value="TreeGrafter"/>
</dbReference>
<accession>A0A9N9Z1T3</accession>
<dbReference type="GO" id="GO:0005739">
    <property type="term" value="C:mitochondrion"/>
    <property type="evidence" value="ECO:0007669"/>
    <property type="project" value="TreeGrafter"/>
</dbReference>
<proteinExistence type="predicted"/>
<dbReference type="InterPro" id="IPR030381">
    <property type="entry name" value="G_DYNAMIN_dom"/>
</dbReference>
<sequence length="780" mass="87112">MEVSINSQILNELNTKEGRELHETVNSLRAYGVDRIVNLPQIIVVGDQSSGKSSVLEALCHVRFPVKDGLCTRFATELVLQPAAATSVKATLRYFDQTKAPLVIDTSEFDENDLRKIIEEAKRHMGASITDKGFTRDVLRLEIQGPKMYPLTVIDLPGFFYVETETQSLAGKSVVDQLVLDYMSRKESIILNVIAGNQPLANHEALSKVKVIDPSRDRTIGVITKPDLMVEKSESEAEYAKLVTKNEGANKLRLGWHVLRNSADVEAGLDGRDAAELDFFKTGVWETVPHHILGISSLRKKLSKVLYDHIRKSLPEVIINVEKNLKERRTELARLGPPRSDTDERRSFLIKIASQFQSLAKDGVDGRYDDPFFGDLEHENHKFRAQLRNFNRAFQHILWTKGSSKLIHADGESVGSTEEPPEYLQRFLQTYPYDFPDPIATTESAVHLDMQRQASINQGKEFPGLSNKDLAIKLFQEQARPWEEISRFHVEKVTFVAKAFVDAIFEHISGSPDTNRTTEAILSTCVDPWFSEKEKLMQEKLDELLQPYHDGYTVALDAEFHAALSKKSRGKIADRVCKILEERQALGNVFLDKVAITNAILEDTQLDSGEFGTQTAVDMMLAYYESARGTFAVNVINLAIERCLISGIPKIFTAAQVSQMSKERLDELAAETDDIQNRRELLESDIKVLESAFSLCQRYRPRAVTTLPSTPPVTSLASRLKSSHLATVKPSLAHGANSSVIAPGNATSSNTTGGSSAPLFTMPDTWKSQNQPADKAEIKK</sequence>
<dbReference type="InterPro" id="IPR001401">
    <property type="entry name" value="Dynamin_GTPase"/>
</dbReference>
<reference evidence="7" key="1">
    <citation type="submission" date="2021-10" db="EMBL/GenBank/DDBJ databases">
        <authorList>
            <person name="Piombo E."/>
        </authorList>
    </citation>
    <scope>NUCLEOTIDE SEQUENCE</scope>
</reference>
<dbReference type="PROSITE" id="PS51718">
    <property type="entry name" value="G_DYNAMIN_2"/>
    <property type="match status" value="1"/>
</dbReference>
<feature type="compositionally biased region" description="Low complexity" evidence="4">
    <location>
        <begin position="744"/>
        <end position="757"/>
    </location>
</feature>
<dbReference type="PROSITE" id="PS51388">
    <property type="entry name" value="GED"/>
    <property type="match status" value="1"/>
</dbReference>
<organism evidence="7 8">
    <name type="scientific">Clonostachys solani</name>
    <dbReference type="NCBI Taxonomy" id="160281"/>
    <lineage>
        <taxon>Eukaryota</taxon>
        <taxon>Fungi</taxon>
        <taxon>Dikarya</taxon>
        <taxon>Ascomycota</taxon>
        <taxon>Pezizomycotina</taxon>
        <taxon>Sordariomycetes</taxon>
        <taxon>Hypocreomycetidae</taxon>
        <taxon>Hypocreales</taxon>
        <taxon>Bionectriaceae</taxon>
        <taxon>Clonostachys</taxon>
    </lineage>
</organism>
<dbReference type="AlphaFoldDB" id="A0A9N9Z1T3"/>
<keyword evidence="8" id="KW-1185">Reference proteome</keyword>
<dbReference type="GO" id="GO:0006897">
    <property type="term" value="P:endocytosis"/>
    <property type="evidence" value="ECO:0007669"/>
    <property type="project" value="TreeGrafter"/>
</dbReference>
<dbReference type="Proteomes" id="UP000775872">
    <property type="component" value="Unassembled WGS sequence"/>
</dbReference>
<dbReference type="Pfam" id="PF01031">
    <property type="entry name" value="Dynamin_M"/>
    <property type="match status" value="1"/>
</dbReference>
<dbReference type="Pfam" id="PF00350">
    <property type="entry name" value="Dynamin_N"/>
    <property type="match status" value="1"/>
</dbReference>
<evidence type="ECO:0000259" key="5">
    <source>
        <dbReference type="PROSITE" id="PS51388"/>
    </source>
</evidence>
<dbReference type="GO" id="GO:0005874">
    <property type="term" value="C:microtubule"/>
    <property type="evidence" value="ECO:0007669"/>
    <property type="project" value="TreeGrafter"/>
</dbReference>
<feature type="domain" description="GED" evidence="5">
    <location>
        <begin position="613"/>
        <end position="704"/>
    </location>
</feature>
<name>A0A9N9Z1T3_9HYPO</name>